<evidence type="ECO:0000256" key="1">
    <source>
        <dbReference type="SAM" id="MobiDB-lite"/>
    </source>
</evidence>
<dbReference type="AlphaFoldDB" id="A0A9X1NE62"/>
<comment type="caution">
    <text evidence="2">The sequence shown here is derived from an EMBL/GenBank/DDBJ whole genome shotgun (WGS) entry which is preliminary data.</text>
</comment>
<proteinExistence type="predicted"/>
<feature type="region of interest" description="Disordered" evidence="1">
    <location>
        <begin position="372"/>
        <end position="391"/>
    </location>
</feature>
<evidence type="ECO:0000313" key="2">
    <source>
        <dbReference type="EMBL" id="MCD5312179.1"/>
    </source>
</evidence>
<dbReference type="Proteomes" id="UP001138997">
    <property type="component" value="Unassembled WGS sequence"/>
</dbReference>
<dbReference type="EMBL" id="JAJOMB010000007">
    <property type="protein sequence ID" value="MCD5312179.1"/>
    <property type="molecule type" value="Genomic_DNA"/>
</dbReference>
<name>A0A9X1NE62_9ACTN</name>
<keyword evidence="3" id="KW-1185">Reference proteome</keyword>
<gene>
    <name evidence="2" type="ORF">LR394_14815</name>
</gene>
<dbReference type="RefSeq" id="WP_231442129.1">
    <property type="nucleotide sequence ID" value="NZ_JAJOMB010000007.1"/>
</dbReference>
<reference evidence="2" key="1">
    <citation type="submission" date="2021-11" db="EMBL/GenBank/DDBJ databases">
        <title>Streptomyces corallinus and Kineosporia corallina sp. nov., two new coral-derived marine actinobacteria.</title>
        <authorList>
            <person name="Buangrab K."/>
            <person name="Sutthacheep M."/>
            <person name="Yeemin T."/>
            <person name="Harunari E."/>
            <person name="Igarashi Y."/>
            <person name="Sripreechasak P."/>
            <person name="Kanchanasin P."/>
            <person name="Tanasupawat S."/>
            <person name="Phongsopitanun W."/>
        </authorList>
    </citation>
    <scope>NUCLEOTIDE SEQUENCE</scope>
    <source>
        <strain evidence="2">JCM 31032</strain>
    </source>
</reference>
<protein>
    <submittedName>
        <fullName evidence="2">Uncharacterized protein</fullName>
    </submittedName>
</protein>
<evidence type="ECO:0000313" key="3">
    <source>
        <dbReference type="Proteomes" id="UP001138997"/>
    </source>
</evidence>
<accession>A0A9X1NE62</accession>
<sequence>MQATARRGDGDLTDRLLNTDVWSDHLLVQAGIPVTDMRFVSIGGGLGSFLLIDRLLSRGAAAGDVRVLSNLDVPWQTYEHLTRVSQVPGPQRAQVIDGIRRRHERIGYSELLVKGMVRMVRRRQGGGYFTVVTPPAGSSPTRRVAFRSQFVHLAVGYAGLKFRTDLQRYRADTGDHHRVVNAYEGHEHVYREILARPCTVVVRGSDAVADRILKRLVDDRSRLRTNVRIVRAVSGGRQRPSARSWQKQLRQGVSQGWYLPVSGDAQLLRVNGNRLSMLLGPGSTEIGCDFVIDCTGLEAGITEHRVLHDLLDHGGARRNPVNRLAVERTFEVHGTRNGIGRMYASGAATLTGEDQDDSFAGLRAATEEIARDLTRQGFGKRPGPFRRTRRP</sequence>
<organism evidence="2 3">
    <name type="scientific">Kineosporia babensis</name>
    <dbReference type="NCBI Taxonomy" id="499548"/>
    <lineage>
        <taxon>Bacteria</taxon>
        <taxon>Bacillati</taxon>
        <taxon>Actinomycetota</taxon>
        <taxon>Actinomycetes</taxon>
        <taxon>Kineosporiales</taxon>
        <taxon>Kineosporiaceae</taxon>
        <taxon>Kineosporia</taxon>
    </lineage>
</organism>